<accession>A0A2V1MZN2</accession>
<dbReference type="InterPro" id="IPR011010">
    <property type="entry name" value="DNA_brk_join_enz"/>
</dbReference>
<proteinExistence type="predicted"/>
<organism evidence="3 4">
    <name type="scientific">Levilactobacillus bambusae</name>
    <dbReference type="NCBI Taxonomy" id="2024736"/>
    <lineage>
        <taxon>Bacteria</taxon>
        <taxon>Bacillati</taxon>
        <taxon>Bacillota</taxon>
        <taxon>Bacilli</taxon>
        <taxon>Lactobacillales</taxon>
        <taxon>Lactobacillaceae</taxon>
        <taxon>Levilactobacillus</taxon>
    </lineage>
</organism>
<dbReference type="GO" id="GO:0015074">
    <property type="term" value="P:DNA integration"/>
    <property type="evidence" value="ECO:0007669"/>
    <property type="project" value="InterPro"/>
</dbReference>
<evidence type="ECO:0000256" key="1">
    <source>
        <dbReference type="ARBA" id="ARBA00023172"/>
    </source>
</evidence>
<evidence type="ECO:0000313" key="3">
    <source>
        <dbReference type="EMBL" id="PWG00439.1"/>
    </source>
</evidence>
<keyword evidence="4" id="KW-1185">Reference proteome</keyword>
<dbReference type="GO" id="GO:0003677">
    <property type="term" value="F:DNA binding"/>
    <property type="evidence" value="ECO:0007669"/>
    <property type="project" value="InterPro"/>
</dbReference>
<gene>
    <name evidence="3" type="ORF">DCM90_05810</name>
</gene>
<dbReference type="SUPFAM" id="SSF56349">
    <property type="entry name" value="DNA breaking-rejoining enzymes"/>
    <property type="match status" value="1"/>
</dbReference>
<dbReference type="Pfam" id="PF00589">
    <property type="entry name" value="Phage_integrase"/>
    <property type="match status" value="1"/>
</dbReference>
<dbReference type="AlphaFoldDB" id="A0A2V1MZN2"/>
<reference evidence="3 4" key="1">
    <citation type="journal article" date="2018" name="Int. J. Syst. Evol. Microbiol.">
        <title>Lactobacillus bambusae sp. nov., isolated from a traditional fermented Ma-bamboo shoots of Taiwan.</title>
        <authorList>
            <person name="Wang L.-T."/>
        </authorList>
    </citation>
    <scope>NUCLEOTIDE SEQUENCE [LARGE SCALE GENOMIC DNA]</scope>
    <source>
        <strain evidence="3 4">BS-W1</strain>
    </source>
</reference>
<dbReference type="EMBL" id="QCXQ01000002">
    <property type="protein sequence ID" value="PWG00439.1"/>
    <property type="molecule type" value="Genomic_DNA"/>
</dbReference>
<dbReference type="PROSITE" id="PS51898">
    <property type="entry name" value="TYR_RECOMBINASE"/>
    <property type="match status" value="1"/>
</dbReference>
<dbReference type="InterPro" id="IPR013762">
    <property type="entry name" value="Integrase-like_cat_sf"/>
</dbReference>
<dbReference type="GO" id="GO:0006310">
    <property type="term" value="P:DNA recombination"/>
    <property type="evidence" value="ECO:0007669"/>
    <property type="project" value="UniProtKB-KW"/>
</dbReference>
<name>A0A2V1MZN2_9LACO</name>
<dbReference type="Proteomes" id="UP000245080">
    <property type="component" value="Unassembled WGS sequence"/>
</dbReference>
<keyword evidence="1" id="KW-0233">DNA recombination</keyword>
<dbReference type="InterPro" id="IPR002104">
    <property type="entry name" value="Integrase_catalytic"/>
</dbReference>
<protein>
    <submittedName>
        <fullName evidence="3">Integrase</fullName>
    </submittedName>
</protein>
<dbReference type="RefSeq" id="WP_109250387.1">
    <property type="nucleotide sequence ID" value="NZ_QCXQ01000002.1"/>
</dbReference>
<feature type="domain" description="Tyr recombinase" evidence="2">
    <location>
        <begin position="3"/>
        <end position="177"/>
    </location>
</feature>
<sequence>MHNNVEPLRTQREIRDFISAVSQLKFGKRNRLIVLMGINTGLNMSDLLALNVKDVRNKDQTLVTEQKTGRKRWLYLKNIRSDIWDYTQTMEPDEPIFMGIRGNRLTVKGVSNLFQRTAVILHRNDIGIQTLRKTFGYHYYLQNQDLTTLMTLFNQASEKTTRRYIGITQDTMEMKLKQFHLGI</sequence>
<comment type="caution">
    <text evidence="3">The sequence shown here is derived from an EMBL/GenBank/DDBJ whole genome shotgun (WGS) entry which is preliminary data.</text>
</comment>
<evidence type="ECO:0000259" key="2">
    <source>
        <dbReference type="PROSITE" id="PS51898"/>
    </source>
</evidence>
<dbReference type="OrthoDB" id="9788852at2"/>
<dbReference type="Gene3D" id="1.10.443.10">
    <property type="entry name" value="Intergrase catalytic core"/>
    <property type="match status" value="1"/>
</dbReference>
<evidence type="ECO:0000313" key="4">
    <source>
        <dbReference type="Proteomes" id="UP000245080"/>
    </source>
</evidence>